<protein>
    <submittedName>
        <fullName evidence="1">Uncharacterized protein</fullName>
    </submittedName>
</protein>
<gene>
    <name evidence="1" type="ORF">B0H17DRAFT_1198903</name>
</gene>
<dbReference type="AlphaFoldDB" id="A0AAD7DQI7"/>
<comment type="caution">
    <text evidence="1">The sequence shown here is derived from an EMBL/GenBank/DDBJ whole genome shotgun (WGS) entry which is preliminary data.</text>
</comment>
<proteinExistence type="predicted"/>
<organism evidence="1 2">
    <name type="scientific">Mycena rosella</name>
    <name type="common">Pink bonnet</name>
    <name type="synonym">Agaricus rosellus</name>
    <dbReference type="NCBI Taxonomy" id="1033263"/>
    <lineage>
        <taxon>Eukaryota</taxon>
        <taxon>Fungi</taxon>
        <taxon>Dikarya</taxon>
        <taxon>Basidiomycota</taxon>
        <taxon>Agaricomycotina</taxon>
        <taxon>Agaricomycetes</taxon>
        <taxon>Agaricomycetidae</taxon>
        <taxon>Agaricales</taxon>
        <taxon>Marasmiineae</taxon>
        <taxon>Mycenaceae</taxon>
        <taxon>Mycena</taxon>
    </lineage>
</organism>
<accession>A0AAD7DQI7</accession>
<evidence type="ECO:0000313" key="1">
    <source>
        <dbReference type="EMBL" id="KAJ7695213.1"/>
    </source>
</evidence>
<name>A0AAD7DQI7_MYCRO</name>
<reference evidence="1" key="1">
    <citation type="submission" date="2023-03" db="EMBL/GenBank/DDBJ databases">
        <title>Massive genome expansion in bonnet fungi (Mycena s.s.) driven by repeated elements and novel gene families across ecological guilds.</title>
        <authorList>
            <consortium name="Lawrence Berkeley National Laboratory"/>
            <person name="Harder C.B."/>
            <person name="Miyauchi S."/>
            <person name="Viragh M."/>
            <person name="Kuo A."/>
            <person name="Thoen E."/>
            <person name="Andreopoulos B."/>
            <person name="Lu D."/>
            <person name="Skrede I."/>
            <person name="Drula E."/>
            <person name="Henrissat B."/>
            <person name="Morin E."/>
            <person name="Kohler A."/>
            <person name="Barry K."/>
            <person name="LaButti K."/>
            <person name="Morin E."/>
            <person name="Salamov A."/>
            <person name="Lipzen A."/>
            <person name="Mereny Z."/>
            <person name="Hegedus B."/>
            <person name="Baldrian P."/>
            <person name="Stursova M."/>
            <person name="Weitz H."/>
            <person name="Taylor A."/>
            <person name="Grigoriev I.V."/>
            <person name="Nagy L.G."/>
            <person name="Martin F."/>
            <person name="Kauserud H."/>
        </authorList>
    </citation>
    <scope>NUCLEOTIDE SEQUENCE</scope>
    <source>
        <strain evidence="1">CBHHK067</strain>
    </source>
</reference>
<evidence type="ECO:0000313" key="2">
    <source>
        <dbReference type="Proteomes" id="UP001221757"/>
    </source>
</evidence>
<dbReference type="EMBL" id="JARKIE010000039">
    <property type="protein sequence ID" value="KAJ7695213.1"/>
    <property type="molecule type" value="Genomic_DNA"/>
</dbReference>
<dbReference type="Proteomes" id="UP001221757">
    <property type="component" value="Unassembled WGS sequence"/>
</dbReference>
<keyword evidence="2" id="KW-1185">Reference proteome</keyword>
<sequence length="162" mass="18199">MKDPGMMLPLLPISEVGPASIMKQRAVSWGIRTTLLTLADLEIPMTLLHPLVAVEAVEVEMAGPRMVLLDHRVAGVVVVVAIRAVFQDHQVVVLHTGCKGSDRLATYIVEFNHLAPLTRWGKNALRHQFYEGLPRWIKDKMVHQNYTNSRLGIKQVMCRIDT</sequence>